<evidence type="ECO:0000256" key="3">
    <source>
        <dbReference type="ARBA" id="ARBA00023002"/>
    </source>
</evidence>
<dbReference type="Gene3D" id="3.40.50.720">
    <property type="entry name" value="NAD(P)-binding Rossmann-like Domain"/>
    <property type="match status" value="1"/>
</dbReference>
<evidence type="ECO:0000259" key="7">
    <source>
        <dbReference type="Pfam" id="PF02737"/>
    </source>
</evidence>
<feature type="site" description="Important for catalytic activity" evidence="4">
    <location>
        <position position="142"/>
    </location>
</feature>
<evidence type="ECO:0000256" key="1">
    <source>
        <dbReference type="ARBA" id="ARBA00005086"/>
    </source>
</evidence>
<dbReference type="EMBL" id="CP029189">
    <property type="protein sequence ID" value="QES58516.1"/>
    <property type="molecule type" value="Genomic_DNA"/>
</dbReference>
<dbReference type="Proteomes" id="UP000324101">
    <property type="component" value="Chromosome"/>
</dbReference>
<evidence type="ECO:0000313" key="8">
    <source>
        <dbReference type="EMBL" id="QES58516.1"/>
    </source>
</evidence>
<comment type="similarity">
    <text evidence="2">Belongs to the 3-hydroxyacyl-CoA dehydrogenase family.</text>
</comment>
<dbReference type="RefSeq" id="WP_150261464.1">
    <property type="nucleotide sequence ID" value="NZ_CP029189.1"/>
</dbReference>
<dbReference type="PANTHER" id="PTHR48075">
    <property type="entry name" value="3-HYDROXYACYL-COA DEHYDROGENASE FAMILY PROTEIN"/>
    <property type="match status" value="1"/>
</dbReference>
<dbReference type="FunFam" id="3.40.50.720:FF:000009">
    <property type="entry name" value="Fatty oxidation complex, alpha subunit"/>
    <property type="match status" value="1"/>
</dbReference>
<dbReference type="Pfam" id="PF00725">
    <property type="entry name" value="3HCDH"/>
    <property type="match status" value="1"/>
</dbReference>
<protein>
    <submittedName>
        <fullName evidence="8">3-hydroxybutyryl-CoA dehydrogenase</fullName>
    </submittedName>
</protein>
<organism evidence="8 9">
    <name type="scientific">Streptomyces venezuelae</name>
    <dbReference type="NCBI Taxonomy" id="54571"/>
    <lineage>
        <taxon>Bacteria</taxon>
        <taxon>Bacillati</taxon>
        <taxon>Actinomycetota</taxon>
        <taxon>Actinomycetes</taxon>
        <taxon>Kitasatosporales</taxon>
        <taxon>Streptomycetaceae</taxon>
        <taxon>Streptomyces</taxon>
    </lineage>
</organism>
<dbReference type="SUPFAM" id="SSF51735">
    <property type="entry name" value="NAD(P)-binding Rossmann-fold domains"/>
    <property type="match status" value="1"/>
</dbReference>
<dbReference type="Gene3D" id="1.10.1040.10">
    <property type="entry name" value="N-(1-d-carboxylethyl)-l-norvaline Dehydrogenase, domain 2"/>
    <property type="match status" value="1"/>
</dbReference>
<proteinExistence type="inferred from homology"/>
<dbReference type="InterPro" id="IPR022694">
    <property type="entry name" value="3-OHacyl-CoA_DH"/>
</dbReference>
<dbReference type="InterPro" id="IPR006108">
    <property type="entry name" value="3HC_DH_C"/>
</dbReference>
<dbReference type="InterPro" id="IPR008927">
    <property type="entry name" value="6-PGluconate_DH-like_C_sf"/>
</dbReference>
<dbReference type="InterPro" id="IPR036291">
    <property type="entry name" value="NAD(P)-bd_dom_sf"/>
</dbReference>
<dbReference type="GO" id="GO:0070403">
    <property type="term" value="F:NAD+ binding"/>
    <property type="evidence" value="ECO:0007669"/>
    <property type="project" value="InterPro"/>
</dbReference>
<dbReference type="Pfam" id="PF02737">
    <property type="entry name" value="3HCDH_N"/>
    <property type="match status" value="1"/>
</dbReference>
<gene>
    <name evidence="8" type="ORF">DEJ51_33960</name>
</gene>
<name>A0A5P2DTU9_STRVZ</name>
<dbReference type="NCBIfam" id="NF005875">
    <property type="entry name" value="PRK07819.1"/>
    <property type="match status" value="1"/>
</dbReference>
<dbReference type="InterPro" id="IPR013328">
    <property type="entry name" value="6PGD_dom2"/>
</dbReference>
<comment type="pathway">
    <text evidence="1">Lipid metabolism; butanoate metabolism.</text>
</comment>
<accession>A0A5P2DTU9</accession>
<dbReference type="GO" id="GO:0008691">
    <property type="term" value="F:3-hydroxybutyryl-CoA dehydrogenase activity"/>
    <property type="evidence" value="ECO:0007669"/>
    <property type="project" value="TreeGrafter"/>
</dbReference>
<feature type="domain" description="3-hydroxyacyl-CoA dehydrogenase C-terminal" evidence="6">
    <location>
        <begin position="189"/>
        <end position="285"/>
    </location>
</feature>
<feature type="domain" description="3-hydroxyacyl-CoA dehydrogenase NAD binding" evidence="7">
    <location>
        <begin position="7"/>
        <end position="186"/>
    </location>
</feature>
<dbReference type="InterPro" id="IPR006176">
    <property type="entry name" value="3-OHacyl-CoA_DH_NAD-bd"/>
</dbReference>
<dbReference type="OrthoDB" id="9771883at2"/>
<evidence type="ECO:0000313" key="9">
    <source>
        <dbReference type="Proteomes" id="UP000324101"/>
    </source>
</evidence>
<dbReference type="PANTHER" id="PTHR48075:SF9">
    <property type="entry name" value="3-HYDROXYBUTYRYL-COA DEHYDROGENASE"/>
    <property type="match status" value="1"/>
</dbReference>
<dbReference type="AlphaFoldDB" id="A0A5P2DTU9"/>
<dbReference type="SUPFAM" id="SSF48179">
    <property type="entry name" value="6-phosphogluconate dehydrogenase C-terminal domain-like"/>
    <property type="match status" value="1"/>
</dbReference>
<reference evidence="8 9" key="1">
    <citation type="submission" date="2018-05" db="EMBL/GenBank/DDBJ databases">
        <title>Streptomyces venezuelae.</title>
        <authorList>
            <person name="Kim W."/>
            <person name="Lee N."/>
            <person name="Cho B.-K."/>
        </authorList>
    </citation>
    <scope>NUCLEOTIDE SEQUENCE [LARGE SCALE GENOMIC DNA]</scope>
    <source>
        <strain evidence="8 9">ATCC 21018</strain>
    </source>
</reference>
<feature type="region of interest" description="Disordered" evidence="5">
    <location>
        <begin position="293"/>
        <end position="320"/>
    </location>
</feature>
<dbReference type="GO" id="GO:0006635">
    <property type="term" value="P:fatty acid beta-oxidation"/>
    <property type="evidence" value="ECO:0007669"/>
    <property type="project" value="TreeGrafter"/>
</dbReference>
<evidence type="ECO:0000256" key="4">
    <source>
        <dbReference type="PIRSR" id="PIRSR000105-1"/>
    </source>
</evidence>
<sequence length="320" mass="34055">MTDVERVGIVGCGLMGSGIAEVCTRAGRDVVVVETTRTAAADGRQRIVRSLERAAASGKLTAAERDSAVGRIEVTTEAARLADRDLVVEAVAEDERAKLEVFALLDRVVERRDAILATNTSSLPVIRLAAAVSRPEQVVGLHFFNPVPVLALVELVPSLLTGEETVRRAHAFASEVLGKEVVRARDRAGFVVNALLVPYLLAAVRMAEYGAASAEDIDRGMTLGCAHPLGPLALADLIGLDTVQAIARSMYAEYREPLYAPPPLLARMVAAGRLGRKTGRGFHTYGDRRGGAMREDGGVVATATGPTRPVHGRRHGEQPT</sequence>
<evidence type="ECO:0000259" key="6">
    <source>
        <dbReference type="Pfam" id="PF00725"/>
    </source>
</evidence>
<keyword evidence="3" id="KW-0560">Oxidoreductase</keyword>
<dbReference type="PIRSF" id="PIRSF000105">
    <property type="entry name" value="HCDH"/>
    <property type="match status" value="1"/>
</dbReference>
<evidence type="ECO:0000256" key="2">
    <source>
        <dbReference type="ARBA" id="ARBA00009463"/>
    </source>
</evidence>
<evidence type="ECO:0000256" key="5">
    <source>
        <dbReference type="SAM" id="MobiDB-lite"/>
    </source>
</evidence>